<evidence type="ECO:0000313" key="5">
    <source>
        <dbReference type="EMBL" id="SDD62205.1"/>
    </source>
</evidence>
<organism evidence="5 6">
    <name type="scientific">Rhodococcus tukisamuensis</name>
    <dbReference type="NCBI Taxonomy" id="168276"/>
    <lineage>
        <taxon>Bacteria</taxon>
        <taxon>Bacillati</taxon>
        <taxon>Actinomycetota</taxon>
        <taxon>Actinomycetes</taxon>
        <taxon>Mycobacteriales</taxon>
        <taxon>Nocardiaceae</taxon>
        <taxon>Rhodococcus</taxon>
    </lineage>
</organism>
<dbReference type="Proteomes" id="UP000199417">
    <property type="component" value="Unassembled WGS sequence"/>
</dbReference>
<dbReference type="GO" id="GO:0016405">
    <property type="term" value="F:CoA-ligase activity"/>
    <property type="evidence" value="ECO:0007669"/>
    <property type="project" value="TreeGrafter"/>
</dbReference>
<dbReference type="InterPro" id="IPR042099">
    <property type="entry name" value="ANL_N_sf"/>
</dbReference>
<feature type="domain" description="AMP-dependent synthetase/ligase" evidence="3">
    <location>
        <begin position="25"/>
        <end position="420"/>
    </location>
</feature>
<dbReference type="EMBL" id="FNAB01000005">
    <property type="protein sequence ID" value="SDD62205.1"/>
    <property type="molecule type" value="Genomic_DNA"/>
</dbReference>
<dbReference type="AlphaFoldDB" id="A0A1G6WAV3"/>
<protein>
    <submittedName>
        <fullName evidence="5">Long-chain acyl-CoA synthetase</fullName>
    </submittedName>
</protein>
<dbReference type="SUPFAM" id="SSF56801">
    <property type="entry name" value="Acetyl-CoA synthetase-like"/>
    <property type="match status" value="1"/>
</dbReference>
<keyword evidence="2" id="KW-0436">Ligase</keyword>
<evidence type="ECO:0000256" key="1">
    <source>
        <dbReference type="ARBA" id="ARBA00006432"/>
    </source>
</evidence>
<dbReference type="Pfam" id="PF00501">
    <property type="entry name" value="AMP-binding"/>
    <property type="match status" value="1"/>
</dbReference>
<evidence type="ECO:0000259" key="4">
    <source>
        <dbReference type="Pfam" id="PF13193"/>
    </source>
</evidence>
<evidence type="ECO:0000259" key="3">
    <source>
        <dbReference type="Pfam" id="PF00501"/>
    </source>
</evidence>
<dbReference type="Gene3D" id="3.40.50.12780">
    <property type="entry name" value="N-terminal domain of ligase-like"/>
    <property type="match status" value="1"/>
</dbReference>
<name>A0A1G6WAV3_9NOCA</name>
<evidence type="ECO:0000256" key="2">
    <source>
        <dbReference type="ARBA" id="ARBA00022598"/>
    </source>
</evidence>
<dbReference type="InterPro" id="IPR000873">
    <property type="entry name" value="AMP-dep_synth/lig_dom"/>
</dbReference>
<sequence length="561" mass="59383">MLITRSDFFAGSIDYPELTTARLPETAARRYGDRVAFVLGDTTLTYAEFGSRTGCFAAALHGAGIGRGDVVLIHLTNGIEFVVAYYGSLRAGATVSLVNPIQPVAGLRHQLCDTAARAVVTQAAQYEDAAAAAAGTAVELTIVHRPAGASAARSPHSGGVVDYDEFVSGAPVEYTCLDVTGDEVAHLAYTGGTTGVSKGVRVLHRNIVANLAQTMMARSGLTLVREPDGLIGFADRVREPSWDFGLGTDVSIVVSPLFHAHALIGMNTQLLAGATNVFAGRFTPAGMLELIERHRVTAIAGSPAMWHALTAHPDAVRRDLTSVRLVTSGAAPIDLSTLAALRATFPRARVGEGYGMTEATALVTGSPMIGRYPAKDGSVGVPMFDTEVRVRALDGSGAVLGANEPGTLWVRGPQVAAGYLNRPDETAQQFVDGWLDTGDVGHIDEDGFVFISDRIKDMLIYKGYNVYPREIEEVLLAHPGVHSVAVVGRATAGVGEEPVGFVVPAPGSRVAPEELMDFIAAQVLPYKKLREVVLLDELPITPTGKIVKAALRERLREQVAV</sequence>
<dbReference type="PANTHER" id="PTHR24096">
    <property type="entry name" value="LONG-CHAIN-FATTY-ACID--COA LIGASE"/>
    <property type="match status" value="1"/>
</dbReference>
<dbReference type="STRING" id="168276.SAMN05444580_105287"/>
<keyword evidence="6" id="KW-1185">Reference proteome</keyword>
<dbReference type="PROSITE" id="PS00455">
    <property type="entry name" value="AMP_BINDING"/>
    <property type="match status" value="1"/>
</dbReference>
<dbReference type="InterPro" id="IPR025110">
    <property type="entry name" value="AMP-bd_C"/>
</dbReference>
<dbReference type="Gene3D" id="3.30.300.30">
    <property type="match status" value="1"/>
</dbReference>
<reference evidence="5 6" key="1">
    <citation type="submission" date="2016-10" db="EMBL/GenBank/DDBJ databases">
        <authorList>
            <person name="de Groot N.N."/>
        </authorList>
    </citation>
    <scope>NUCLEOTIDE SEQUENCE [LARGE SCALE GENOMIC DNA]</scope>
    <source>
        <strain evidence="5 6">JCM 11308</strain>
    </source>
</reference>
<comment type="similarity">
    <text evidence="1">Belongs to the ATP-dependent AMP-binding enzyme family.</text>
</comment>
<evidence type="ECO:0000313" key="6">
    <source>
        <dbReference type="Proteomes" id="UP000199417"/>
    </source>
</evidence>
<feature type="domain" description="AMP-binding enzyme C-terminal" evidence="4">
    <location>
        <begin position="470"/>
        <end position="545"/>
    </location>
</feature>
<dbReference type="InterPro" id="IPR045851">
    <property type="entry name" value="AMP-bd_C_sf"/>
</dbReference>
<dbReference type="RefSeq" id="WP_072842605.1">
    <property type="nucleotide sequence ID" value="NZ_FNAB01000005.1"/>
</dbReference>
<dbReference type="PANTHER" id="PTHR24096:SF149">
    <property type="entry name" value="AMP-BINDING DOMAIN-CONTAINING PROTEIN-RELATED"/>
    <property type="match status" value="1"/>
</dbReference>
<proteinExistence type="inferred from homology"/>
<dbReference type="InterPro" id="IPR020845">
    <property type="entry name" value="AMP-binding_CS"/>
</dbReference>
<dbReference type="Pfam" id="PF13193">
    <property type="entry name" value="AMP-binding_C"/>
    <property type="match status" value="1"/>
</dbReference>
<gene>
    <name evidence="5" type="ORF">SAMN05444580_105287</name>
</gene>
<accession>A0A1G6WAV3</accession>